<evidence type="ECO:0000313" key="1">
    <source>
        <dbReference type="EMBL" id="SVB58271.1"/>
    </source>
</evidence>
<reference evidence="1" key="1">
    <citation type="submission" date="2018-05" db="EMBL/GenBank/DDBJ databases">
        <authorList>
            <person name="Lanie J.A."/>
            <person name="Ng W.-L."/>
            <person name="Kazmierczak K.M."/>
            <person name="Andrzejewski T.M."/>
            <person name="Davidsen T.M."/>
            <person name="Wayne K.J."/>
            <person name="Tettelin H."/>
            <person name="Glass J.I."/>
            <person name="Rusch D."/>
            <person name="Podicherti R."/>
            <person name="Tsui H.-C.T."/>
            <person name="Winkler M.E."/>
        </authorList>
    </citation>
    <scope>NUCLEOTIDE SEQUENCE</scope>
</reference>
<protein>
    <recommendedName>
        <fullName evidence="2">DUF192 domain-containing protein</fullName>
    </recommendedName>
</protein>
<dbReference type="PANTHER" id="PTHR37953">
    <property type="entry name" value="UPF0127 PROTEIN MJ1496"/>
    <property type="match status" value="1"/>
</dbReference>
<dbReference type="InterPro" id="IPR038695">
    <property type="entry name" value="Saro_0823-like_sf"/>
</dbReference>
<accession>A0A382F842</accession>
<dbReference type="InterPro" id="IPR003795">
    <property type="entry name" value="DUF192"/>
</dbReference>
<dbReference type="Gene3D" id="2.60.120.1140">
    <property type="entry name" value="Protein of unknown function DUF192"/>
    <property type="match status" value="1"/>
</dbReference>
<dbReference type="AlphaFoldDB" id="A0A382F842"/>
<dbReference type="Pfam" id="PF02643">
    <property type="entry name" value="DUF192"/>
    <property type="match status" value="1"/>
</dbReference>
<evidence type="ECO:0008006" key="2">
    <source>
        <dbReference type="Google" id="ProtNLM"/>
    </source>
</evidence>
<sequence length="118" mass="13207">MSALEATFEGKSIVLNLTVANTDSLRRKGLMHVGKLDKNNGMIFIWPKSAQHCMWMKNTPLPLSIAYLSKDGSILEIYDMAPLSEKSVCSLKKARMAVEVNQGWFKTNQITVGDKINF</sequence>
<dbReference type="EMBL" id="UINC01048124">
    <property type="protein sequence ID" value="SVB58271.1"/>
    <property type="molecule type" value="Genomic_DNA"/>
</dbReference>
<proteinExistence type="predicted"/>
<organism evidence="1">
    <name type="scientific">marine metagenome</name>
    <dbReference type="NCBI Taxonomy" id="408172"/>
    <lineage>
        <taxon>unclassified sequences</taxon>
        <taxon>metagenomes</taxon>
        <taxon>ecological metagenomes</taxon>
    </lineage>
</organism>
<dbReference type="PANTHER" id="PTHR37953:SF1">
    <property type="entry name" value="UPF0127 PROTEIN MJ1496"/>
    <property type="match status" value="1"/>
</dbReference>
<name>A0A382F842_9ZZZZ</name>
<gene>
    <name evidence="1" type="ORF">METZ01_LOCUS211125</name>
</gene>